<proteinExistence type="predicted"/>
<keyword evidence="3 6" id="KW-0812">Transmembrane</keyword>
<evidence type="ECO:0000256" key="6">
    <source>
        <dbReference type="SAM" id="Phobius"/>
    </source>
</evidence>
<keyword evidence="2" id="KW-1003">Cell membrane</keyword>
<feature type="transmembrane region" description="Helical" evidence="6">
    <location>
        <begin position="275"/>
        <end position="293"/>
    </location>
</feature>
<dbReference type="InterPro" id="IPR006311">
    <property type="entry name" value="TAT_signal"/>
</dbReference>
<dbReference type="InterPro" id="IPR022791">
    <property type="entry name" value="L-PG_synthase/AglD"/>
</dbReference>
<feature type="transmembrane region" description="Helical" evidence="6">
    <location>
        <begin position="28"/>
        <end position="47"/>
    </location>
</feature>
<feature type="transmembrane region" description="Helical" evidence="6">
    <location>
        <begin position="102"/>
        <end position="124"/>
    </location>
</feature>
<evidence type="ECO:0000256" key="1">
    <source>
        <dbReference type="ARBA" id="ARBA00004651"/>
    </source>
</evidence>
<organism evidence="7 8">
    <name type="scientific">Dactylosporangium sucinum</name>
    <dbReference type="NCBI Taxonomy" id="1424081"/>
    <lineage>
        <taxon>Bacteria</taxon>
        <taxon>Bacillati</taxon>
        <taxon>Actinomycetota</taxon>
        <taxon>Actinomycetes</taxon>
        <taxon>Micromonosporales</taxon>
        <taxon>Micromonosporaceae</taxon>
        <taxon>Dactylosporangium</taxon>
    </lineage>
</organism>
<reference evidence="7" key="1">
    <citation type="journal article" date="2014" name="Int. J. Syst. Evol. Microbiol.">
        <title>Complete genome sequence of Corynebacterium casei LMG S-19264T (=DSM 44701T), isolated from a smear-ripened cheese.</title>
        <authorList>
            <consortium name="US DOE Joint Genome Institute (JGI-PGF)"/>
            <person name="Walter F."/>
            <person name="Albersmeier A."/>
            <person name="Kalinowski J."/>
            <person name="Ruckert C."/>
        </authorList>
    </citation>
    <scope>NUCLEOTIDE SEQUENCE</scope>
    <source>
        <strain evidence="7">JCM 19831</strain>
    </source>
</reference>
<feature type="transmembrane region" description="Helical" evidence="6">
    <location>
        <begin position="170"/>
        <end position="192"/>
    </location>
</feature>
<dbReference type="RefSeq" id="WP_190250383.1">
    <property type="nucleotide sequence ID" value="NZ_BMPI01000012.1"/>
</dbReference>
<sequence length="328" mass="34098">MPEPARSADTPRWVVLARRLQSFLAHRWTRRTFLAATIAGGLYALVVQRTALATSLGEVRAGALLGAAGLVVVGLIATMQVWRVLLAGLGAPLGPLPAAQTFFVGQLAKYLPGSMWSVLAQMELARAHQVPRSRTATAAALTMAVSLGAGLLTAVVVLPFASDRVGSRSWWLLLGLPLLAVLLHPRLVNRVVGGALRLARRPPLPEPLSSRTIIAAVGWAVLSWVLLGAHVAALGWPLGADTVRAALVSTGGFALAWCLGFLMLVAPAGVGVREVLLVALLGTQLTVGQATAVTVLSRALMTAADLALAAAAATAAYLARRPARRTSG</sequence>
<keyword evidence="8" id="KW-1185">Reference proteome</keyword>
<evidence type="ECO:0000256" key="3">
    <source>
        <dbReference type="ARBA" id="ARBA00022692"/>
    </source>
</evidence>
<comment type="caution">
    <text evidence="7">The sequence shown here is derived from an EMBL/GenBank/DDBJ whole genome shotgun (WGS) entry which is preliminary data.</text>
</comment>
<accession>A0A917TL41</accession>
<comment type="subcellular location">
    <subcellularLocation>
        <location evidence="1">Cell membrane</location>
        <topology evidence="1">Multi-pass membrane protein</topology>
    </subcellularLocation>
</comment>
<evidence type="ECO:0000256" key="2">
    <source>
        <dbReference type="ARBA" id="ARBA00022475"/>
    </source>
</evidence>
<feature type="transmembrane region" description="Helical" evidence="6">
    <location>
        <begin position="59"/>
        <end position="82"/>
    </location>
</feature>
<evidence type="ECO:0000256" key="4">
    <source>
        <dbReference type="ARBA" id="ARBA00022989"/>
    </source>
</evidence>
<feature type="transmembrane region" description="Helical" evidence="6">
    <location>
        <begin position="245"/>
        <end position="268"/>
    </location>
</feature>
<evidence type="ECO:0000313" key="8">
    <source>
        <dbReference type="Proteomes" id="UP000642070"/>
    </source>
</evidence>
<dbReference type="GO" id="GO:0005886">
    <property type="term" value="C:plasma membrane"/>
    <property type="evidence" value="ECO:0007669"/>
    <property type="project" value="UniProtKB-SubCell"/>
</dbReference>
<evidence type="ECO:0000256" key="5">
    <source>
        <dbReference type="ARBA" id="ARBA00023136"/>
    </source>
</evidence>
<evidence type="ECO:0000313" key="7">
    <source>
        <dbReference type="EMBL" id="GGM26492.1"/>
    </source>
</evidence>
<dbReference type="Proteomes" id="UP000642070">
    <property type="component" value="Unassembled WGS sequence"/>
</dbReference>
<protein>
    <submittedName>
        <fullName evidence="7">Uncharacterized protein</fullName>
    </submittedName>
</protein>
<name>A0A917TL41_9ACTN</name>
<gene>
    <name evidence="7" type="ORF">GCM10007977_029630</name>
</gene>
<dbReference type="EMBL" id="BMPI01000012">
    <property type="protein sequence ID" value="GGM26492.1"/>
    <property type="molecule type" value="Genomic_DNA"/>
</dbReference>
<feature type="transmembrane region" description="Helical" evidence="6">
    <location>
        <begin position="299"/>
        <end position="319"/>
    </location>
</feature>
<feature type="transmembrane region" description="Helical" evidence="6">
    <location>
        <begin position="213"/>
        <end position="233"/>
    </location>
</feature>
<dbReference type="Pfam" id="PF03706">
    <property type="entry name" value="LPG_synthase_TM"/>
    <property type="match status" value="1"/>
</dbReference>
<reference evidence="7" key="2">
    <citation type="submission" date="2020-09" db="EMBL/GenBank/DDBJ databases">
        <authorList>
            <person name="Sun Q."/>
            <person name="Ohkuma M."/>
        </authorList>
    </citation>
    <scope>NUCLEOTIDE SEQUENCE</scope>
    <source>
        <strain evidence="7">JCM 19831</strain>
    </source>
</reference>
<feature type="transmembrane region" description="Helical" evidence="6">
    <location>
        <begin position="136"/>
        <end position="158"/>
    </location>
</feature>
<keyword evidence="5 6" id="KW-0472">Membrane</keyword>
<dbReference type="PROSITE" id="PS51318">
    <property type="entry name" value="TAT"/>
    <property type="match status" value="1"/>
</dbReference>
<keyword evidence="4 6" id="KW-1133">Transmembrane helix</keyword>
<dbReference type="AlphaFoldDB" id="A0A917TL41"/>